<feature type="transmembrane region" description="Helical" evidence="2">
    <location>
        <begin position="348"/>
        <end position="372"/>
    </location>
</feature>
<feature type="transmembrane region" description="Helical" evidence="2">
    <location>
        <begin position="105"/>
        <end position="128"/>
    </location>
</feature>
<feature type="transmembrane region" description="Helical" evidence="2">
    <location>
        <begin position="461"/>
        <end position="486"/>
    </location>
</feature>
<organism evidence="3 4">
    <name type="scientific">Phytophthora citrophthora</name>
    <dbReference type="NCBI Taxonomy" id="4793"/>
    <lineage>
        <taxon>Eukaryota</taxon>
        <taxon>Sar</taxon>
        <taxon>Stramenopiles</taxon>
        <taxon>Oomycota</taxon>
        <taxon>Peronosporomycetes</taxon>
        <taxon>Peronosporales</taxon>
        <taxon>Peronosporaceae</taxon>
        <taxon>Phytophthora</taxon>
    </lineage>
</organism>
<evidence type="ECO:0000256" key="2">
    <source>
        <dbReference type="SAM" id="Phobius"/>
    </source>
</evidence>
<name>A0AAD9G9S2_9STRA</name>
<feature type="region of interest" description="Disordered" evidence="1">
    <location>
        <begin position="570"/>
        <end position="594"/>
    </location>
</feature>
<gene>
    <name evidence="3" type="ORF">P3T76_011031</name>
</gene>
<keyword evidence="2" id="KW-1133">Transmembrane helix</keyword>
<dbReference type="EMBL" id="JASMQC010000025">
    <property type="protein sequence ID" value="KAK1934422.1"/>
    <property type="molecule type" value="Genomic_DNA"/>
</dbReference>
<feature type="transmembrane region" description="Helical" evidence="2">
    <location>
        <begin position="244"/>
        <end position="263"/>
    </location>
</feature>
<accession>A0AAD9G9S2</accession>
<keyword evidence="2" id="KW-0472">Membrane</keyword>
<evidence type="ECO:0000256" key="1">
    <source>
        <dbReference type="SAM" id="MobiDB-lite"/>
    </source>
</evidence>
<feature type="transmembrane region" description="Helical" evidence="2">
    <location>
        <begin position="175"/>
        <end position="196"/>
    </location>
</feature>
<feature type="transmembrane region" description="Helical" evidence="2">
    <location>
        <begin position="202"/>
        <end position="223"/>
    </location>
</feature>
<dbReference type="SUPFAM" id="SSF103473">
    <property type="entry name" value="MFS general substrate transporter"/>
    <property type="match status" value="1"/>
</dbReference>
<protein>
    <recommendedName>
        <fullName evidence="5">Transmembrane protein</fullName>
    </recommendedName>
</protein>
<feature type="transmembrane region" description="Helical" evidence="2">
    <location>
        <begin position="140"/>
        <end position="163"/>
    </location>
</feature>
<feature type="transmembrane region" description="Helical" evidence="2">
    <location>
        <begin position="436"/>
        <end position="455"/>
    </location>
</feature>
<feature type="compositionally biased region" description="Basic residues" evidence="1">
    <location>
        <begin position="580"/>
        <end position="594"/>
    </location>
</feature>
<feature type="compositionally biased region" description="Polar residues" evidence="1">
    <location>
        <begin position="1"/>
        <end position="13"/>
    </location>
</feature>
<dbReference type="Proteomes" id="UP001259832">
    <property type="component" value="Unassembled WGS sequence"/>
</dbReference>
<keyword evidence="2" id="KW-0812">Transmembrane</keyword>
<dbReference type="AlphaFoldDB" id="A0AAD9G9S2"/>
<keyword evidence="4" id="KW-1185">Reference proteome</keyword>
<comment type="caution">
    <text evidence="3">The sequence shown here is derived from an EMBL/GenBank/DDBJ whole genome shotgun (WGS) entry which is preliminary data.</text>
</comment>
<evidence type="ECO:0008006" key="5">
    <source>
        <dbReference type="Google" id="ProtNLM"/>
    </source>
</evidence>
<evidence type="ECO:0000313" key="3">
    <source>
        <dbReference type="EMBL" id="KAK1934422.1"/>
    </source>
</evidence>
<sequence length="594" mass="64150">MHHYSHSQTSYQAPSERYSHSDRLSDVSNRYRGSVDSSNAATPLLPGDTYGAYTSVNQSRLQMQHQHRQHHRASTSSGSSLPVATTAAEYDEENQYALQLLAYRAIYVLQGSFMGMLGPALVFFSALAQEQSGLLAPVHGFGPIFAAHGGAALVMSFMSDFVLTYFTEKDFMKQLIVVLLLCSGAWYACLTPVAAATGNVGVGLFFIAKGFWTALLNITLNRCSLWIAGEKDQRRRSIVTSMNINYGLGCVLGAVAALVLTILEIDLGYAFFGLAIMTVFPAVLVAMLPSPHSYYGRDEHQTLLSFEDPTRRVPTVPSPIVGGVFLHAQHISGSKNCNPDTYDSKNNFIILLVTIFATVLFGIQLGLAAFLYDYIGTVLTDGAKLAAAEESGSGSAEAGSGSNQTIWQCAAMVLFWGSLTVSYVVLPRFLFHDRNLYSIVVCAVVCGASSFGLLFGAQAGLITFTVCLFLFSSALAPLFTLSIHCLTRVINEQLIRRVSSLIVFGCGMGEVFIPVLMGFFMSGQSGQANGAVAVSYIAFILALTLVGVSGMLLGMVKARLKELPEPVDELEGNSEMGRMRAARAGHGTRKHNHY</sequence>
<proteinExistence type="predicted"/>
<dbReference type="InterPro" id="IPR036259">
    <property type="entry name" value="MFS_trans_sf"/>
</dbReference>
<feature type="transmembrane region" description="Helical" evidence="2">
    <location>
        <begin position="533"/>
        <end position="553"/>
    </location>
</feature>
<feature type="transmembrane region" description="Helical" evidence="2">
    <location>
        <begin position="498"/>
        <end position="521"/>
    </location>
</feature>
<feature type="transmembrane region" description="Helical" evidence="2">
    <location>
        <begin position="269"/>
        <end position="288"/>
    </location>
</feature>
<dbReference type="Gene3D" id="1.20.1250.20">
    <property type="entry name" value="MFS general substrate transporter like domains"/>
    <property type="match status" value="1"/>
</dbReference>
<feature type="transmembrane region" description="Helical" evidence="2">
    <location>
        <begin position="405"/>
        <end position="424"/>
    </location>
</feature>
<reference evidence="3" key="1">
    <citation type="submission" date="2023-08" db="EMBL/GenBank/DDBJ databases">
        <title>Reference Genome Resource for the Citrus Pathogen Phytophthora citrophthora.</title>
        <authorList>
            <person name="Moller H."/>
            <person name="Coetzee B."/>
            <person name="Rose L.J."/>
            <person name="Van Niekerk J.M."/>
        </authorList>
    </citation>
    <scope>NUCLEOTIDE SEQUENCE</scope>
    <source>
        <strain evidence="3">STE-U-9442</strain>
    </source>
</reference>
<evidence type="ECO:0000313" key="4">
    <source>
        <dbReference type="Proteomes" id="UP001259832"/>
    </source>
</evidence>
<feature type="region of interest" description="Disordered" evidence="1">
    <location>
        <begin position="1"/>
        <end position="23"/>
    </location>
</feature>
<feature type="region of interest" description="Disordered" evidence="1">
    <location>
        <begin position="60"/>
        <end position="82"/>
    </location>
</feature>